<dbReference type="PANTHER" id="PTHR46919:SF2">
    <property type="entry name" value="SACSIN"/>
    <property type="match status" value="1"/>
</dbReference>
<keyword evidence="3" id="KW-1185">Reference proteome</keyword>
<accession>A0A670ZG50</accession>
<dbReference type="Pfam" id="PF25794">
    <property type="entry name" value="SACS"/>
    <property type="match status" value="1"/>
</dbReference>
<dbReference type="PANTHER" id="PTHR46919">
    <property type="entry name" value="ZINC FINGER, C3HC4 TYPE (RING FINGER) FAMILY PROTEIN"/>
    <property type="match status" value="1"/>
</dbReference>
<dbReference type="Proteomes" id="UP000472273">
    <property type="component" value="Unplaced"/>
</dbReference>
<name>A0A670ZG50_PSETE</name>
<reference evidence="2" key="1">
    <citation type="submission" date="2025-08" db="UniProtKB">
        <authorList>
            <consortium name="Ensembl"/>
        </authorList>
    </citation>
    <scope>IDENTIFICATION</scope>
</reference>
<dbReference type="Ensembl" id="ENSPTXT00000021854.1">
    <property type="protein sequence ID" value="ENSPTXP00000021206.1"/>
    <property type="gene ID" value="ENSPTXG00000014671.1"/>
</dbReference>
<sequence length="718" mass="80562">MPSLLPPSKPGLVSAQDYLALEKTLVPPVPTHFLTPEPVLLCRNEAERSLLFKIRGKLLGTPDLCLLCVRAMKKGFYANRAEDAKQLMLWLLHNGDTLFSQSRELQALCCDLPFVDCGSTELLRPCHLYDPENHTLLELLQNAEDAGALTCHFLIDLREHDATKGLLDPGMAACQGPALWAQNDALFTEADFSNITKLGAATKEHQEDKIGRFGLGFCTVYHMTDVPFLLSGHTVLIFDPNITHLQKHIRGSARPGIRLNLTPTVATSFPEQFGPFRGIFGCRIGEKYQGTLIRLPFRTEQEAKVSQICPEPFGPSRIKGLRTGFQEMSQYLLIFLHNVQEVSLSCLAHGSSSPEVVQPLATVSREVLDEMGFPLIRLRTTWQSAMDIHHFLLHSCSADGEAKELFRKGREKGIHFLPPSSRVALPLRPSTTIGRWLPDINGFKGRVFCFLPLPIESGLPLHLTAPFAVLSNRKGLWDTTEKGQWNIALLRDSVTAAWLGALTQLRDMYKQELLEDYEYYDFWPDVYSIKYPFTEAAKAFYRALIDGVNGEQAFSLLLPKPQIAVSLPEKVKLSIKTVTSRNSTVLNTYNWGRFLQELVLPNLAKLAVPDRNALILRALDMNDARVNECLKSLPCIPTTPNETLKSINELVHPGGRVASLYSPNDGCFPMGENFLKPERLLRLENLGMTKDWVAMEELISRARTVEVLWHQNPNEAYQ</sequence>
<organism evidence="2 3">
    <name type="scientific">Pseudonaja textilis</name>
    <name type="common">Eastern brown snake</name>
    <dbReference type="NCBI Taxonomy" id="8673"/>
    <lineage>
        <taxon>Eukaryota</taxon>
        <taxon>Metazoa</taxon>
        <taxon>Chordata</taxon>
        <taxon>Craniata</taxon>
        <taxon>Vertebrata</taxon>
        <taxon>Euteleostomi</taxon>
        <taxon>Lepidosauria</taxon>
        <taxon>Squamata</taxon>
        <taxon>Bifurcata</taxon>
        <taxon>Unidentata</taxon>
        <taxon>Episquamata</taxon>
        <taxon>Toxicofera</taxon>
        <taxon>Serpentes</taxon>
        <taxon>Colubroidea</taxon>
        <taxon>Elapidae</taxon>
        <taxon>Hydrophiinae</taxon>
        <taxon>Pseudonaja</taxon>
    </lineage>
</organism>
<reference evidence="2" key="2">
    <citation type="submission" date="2025-09" db="UniProtKB">
        <authorList>
            <consortium name="Ensembl"/>
        </authorList>
    </citation>
    <scope>IDENTIFICATION</scope>
</reference>
<dbReference type="InterPro" id="IPR058210">
    <property type="entry name" value="SACS/Nov_dom"/>
</dbReference>
<evidence type="ECO:0000313" key="3">
    <source>
        <dbReference type="Proteomes" id="UP000472273"/>
    </source>
</evidence>
<dbReference type="InterPro" id="IPR036890">
    <property type="entry name" value="HATPase_C_sf"/>
</dbReference>
<proteinExistence type="predicted"/>
<feature type="domain" description="Sacsin/Nov" evidence="1">
    <location>
        <begin position="129"/>
        <end position="357"/>
    </location>
</feature>
<dbReference type="OMA" id="QSAMDIH"/>
<dbReference type="NCBIfam" id="NF047352">
    <property type="entry name" value="P_loop_sacsin"/>
    <property type="match status" value="1"/>
</dbReference>
<evidence type="ECO:0000313" key="2">
    <source>
        <dbReference type="Ensembl" id="ENSPTXP00000021206.1"/>
    </source>
</evidence>
<dbReference type="GeneTree" id="ENSGT00940000164866"/>
<evidence type="ECO:0000259" key="1">
    <source>
        <dbReference type="Pfam" id="PF25794"/>
    </source>
</evidence>
<dbReference type="SUPFAM" id="SSF55874">
    <property type="entry name" value="ATPase domain of HSP90 chaperone/DNA topoisomerase II/histidine kinase"/>
    <property type="match status" value="1"/>
</dbReference>
<dbReference type="AlphaFoldDB" id="A0A670ZG50"/>
<protein>
    <recommendedName>
        <fullName evidence="1">Sacsin/Nov domain-containing protein</fullName>
    </recommendedName>
</protein>